<dbReference type="AlphaFoldDB" id="A0A069NGW1"/>
<reference evidence="5" key="3">
    <citation type="journal article" date="2019" name="Int. J. Syst. Evol. Microbiol.">
        <title>The Global Catalogue of Microorganisms (GCM) 10K type strain sequencing project: providing services to taxonomists for standard genome sequencing and annotation.</title>
        <authorList>
            <consortium name="The Broad Institute Genomics Platform"/>
            <consortium name="The Broad Institute Genome Sequencing Center for Infectious Disease"/>
            <person name="Wu L."/>
            <person name="Ma J."/>
        </authorList>
    </citation>
    <scope>NUCLEOTIDE SEQUENCE [LARGE SCALE GENOMIC DNA]</scope>
    <source>
        <strain evidence="5">CGMCC 1.11013</strain>
    </source>
</reference>
<proteinExistence type="predicted"/>
<feature type="region of interest" description="Disordered" evidence="1">
    <location>
        <begin position="1"/>
        <end position="64"/>
    </location>
</feature>
<comment type="caution">
    <text evidence="3">The sequence shown here is derived from an EMBL/GenBank/DDBJ whole genome shotgun (WGS) entry which is preliminary data.</text>
</comment>
<gene>
    <name evidence="3" type="ORF">BG57_24090</name>
    <name evidence="2" type="ORF">GCM10010985_26930</name>
</gene>
<evidence type="ECO:0000313" key="2">
    <source>
        <dbReference type="EMBL" id="GGD71040.1"/>
    </source>
</evidence>
<name>A0A069NGW1_9BURK</name>
<accession>A0A069NGW1</accession>
<reference evidence="2" key="1">
    <citation type="journal article" date="2014" name="Int. J. Syst. Evol. Microbiol.">
        <title>Complete genome of a new Firmicutes species belonging to the dominant human colonic microbiota ('Ruminococcus bicirculans') reveals two chromosomes and a selective capacity to utilize plant glucans.</title>
        <authorList>
            <consortium name="NISC Comparative Sequencing Program"/>
            <person name="Wegmann U."/>
            <person name="Louis P."/>
            <person name="Goesmann A."/>
            <person name="Henrissat B."/>
            <person name="Duncan S.H."/>
            <person name="Flint H.J."/>
        </authorList>
    </citation>
    <scope>NUCLEOTIDE SEQUENCE</scope>
    <source>
        <strain evidence="2">CGMCC 1.11013</strain>
    </source>
</reference>
<evidence type="ECO:0000313" key="3">
    <source>
        <dbReference type="EMBL" id="KDR26924.1"/>
    </source>
</evidence>
<reference evidence="3 4" key="2">
    <citation type="submission" date="2014-03" db="EMBL/GenBank/DDBJ databases">
        <title>Draft Genome Sequences of Four Burkholderia Strains.</title>
        <authorList>
            <person name="Liu X.Y."/>
            <person name="Li C.X."/>
            <person name="Xu J.H."/>
        </authorList>
    </citation>
    <scope>NUCLEOTIDE SEQUENCE [LARGE SCALE GENOMIC DNA]</scope>
    <source>
        <strain evidence="3 4">R27</strain>
    </source>
</reference>
<dbReference type="Proteomes" id="UP000027439">
    <property type="component" value="Unassembled WGS sequence"/>
</dbReference>
<organism evidence="3 4">
    <name type="scientific">Caballeronia grimmiae</name>
    <dbReference type="NCBI Taxonomy" id="1071679"/>
    <lineage>
        <taxon>Bacteria</taxon>
        <taxon>Pseudomonadati</taxon>
        <taxon>Pseudomonadota</taxon>
        <taxon>Betaproteobacteria</taxon>
        <taxon>Burkholderiales</taxon>
        <taxon>Burkholderiaceae</taxon>
        <taxon>Caballeronia</taxon>
    </lineage>
</organism>
<protein>
    <submittedName>
        <fullName evidence="3">Uncharacterized protein</fullName>
    </submittedName>
</protein>
<evidence type="ECO:0000313" key="5">
    <source>
        <dbReference type="Proteomes" id="UP000597138"/>
    </source>
</evidence>
<reference evidence="2" key="4">
    <citation type="submission" date="2024-05" db="EMBL/GenBank/DDBJ databases">
        <authorList>
            <person name="Sun Q."/>
            <person name="Zhou Y."/>
        </authorList>
    </citation>
    <scope>NUCLEOTIDE SEQUENCE</scope>
    <source>
        <strain evidence="2">CGMCC 1.11013</strain>
    </source>
</reference>
<dbReference type="Proteomes" id="UP000597138">
    <property type="component" value="Unassembled WGS sequence"/>
</dbReference>
<evidence type="ECO:0000313" key="4">
    <source>
        <dbReference type="Proteomes" id="UP000027439"/>
    </source>
</evidence>
<keyword evidence="5" id="KW-1185">Reference proteome</keyword>
<dbReference type="OrthoDB" id="9952935at2"/>
<sequence>MARHANSPSGPGKPTAVATSEIKKEEGLVELSSEDDTIGKAEGAQTQRQEGDSNDDGAASVKGE</sequence>
<dbReference type="EMBL" id="JFHE01000048">
    <property type="protein sequence ID" value="KDR26924.1"/>
    <property type="molecule type" value="Genomic_DNA"/>
</dbReference>
<evidence type="ECO:0000256" key="1">
    <source>
        <dbReference type="SAM" id="MobiDB-lite"/>
    </source>
</evidence>
<dbReference type="EMBL" id="BMEG01000004">
    <property type="protein sequence ID" value="GGD71040.1"/>
    <property type="molecule type" value="Genomic_DNA"/>
</dbReference>
<dbReference type="RefSeq" id="WP_035970025.1">
    <property type="nucleotide sequence ID" value="NZ_BMEG01000004.1"/>
</dbReference>